<evidence type="ECO:0000256" key="11">
    <source>
        <dbReference type="SAM" id="Phobius"/>
    </source>
</evidence>
<evidence type="ECO:0000313" key="13">
    <source>
        <dbReference type="EMBL" id="BBI58973.1"/>
    </source>
</evidence>
<name>A0A455U1E5_9GAMM</name>
<dbReference type="InterPro" id="IPR052156">
    <property type="entry name" value="BCAA_Transport_ATP-bd_LivF"/>
</dbReference>
<comment type="similarity">
    <text evidence="2">Belongs to the ABC transporter superfamily.</text>
</comment>
<evidence type="ECO:0000256" key="2">
    <source>
        <dbReference type="ARBA" id="ARBA00005417"/>
    </source>
</evidence>
<evidence type="ECO:0000256" key="10">
    <source>
        <dbReference type="ARBA" id="ARBA00023136"/>
    </source>
</evidence>
<keyword evidence="3" id="KW-0813">Transport</keyword>
<sequence>MHGGYGGMNILNGINMTLEADEVGVIVGPNGAGKSTMLKAVFGLLNVSQGEILLNGQPIQNLPPNQLVQRGMGFVPQEKNVFPSLSVQENLEMGAFLKPQNVKRMLAQVYEFFPPLYEKRRQPAGELSGGQRQMVAMGRALMAEPSLLLLDEPTAGLSPLYMNEIFDRVKQINAAGVGILMVEQNAKQALAIADKGFVLAAGQNRFTDTGAALLADPDVAKSFWAASPREKCVNELAFFINNVVIAGSVSGSIYAIGAIGVTLIFSIMRFAHFAHADMMTFGAFMVLLLTTLFPAAGASVGVPTAVLMLPLAMLLTAALGRRHRQDLL</sequence>
<dbReference type="PANTHER" id="PTHR43820:SF4">
    <property type="entry name" value="HIGH-AFFINITY BRANCHED-CHAIN AMINO ACID TRANSPORT ATP-BINDING PROTEIN LIVF"/>
    <property type="match status" value="1"/>
</dbReference>
<reference evidence="13 14" key="1">
    <citation type="journal article" date="2019" name="Microbiol. Resour. Announc.">
        <title>Complete Genome Sequence of Halomonas sulfidaeris Strain Esulfide1 Isolated from a Metal Sulfide Rock at a Depth of 2,200 Meters, Obtained Using Nanopore Sequencing.</title>
        <authorList>
            <person name="Saito M."/>
            <person name="Nishigata A."/>
            <person name="Galipon J."/>
            <person name="Arakawa K."/>
        </authorList>
    </citation>
    <scope>NUCLEOTIDE SEQUENCE [LARGE SCALE GENOMIC DNA]</scope>
    <source>
        <strain evidence="13 14">ATCC BAA-803</strain>
    </source>
</reference>
<dbReference type="SMART" id="SM00382">
    <property type="entry name" value="AAA"/>
    <property type="match status" value="1"/>
</dbReference>
<gene>
    <name evidence="13" type="ORF">HSBAA_02790</name>
</gene>
<organism evidence="13 14">
    <name type="scientific">Vreelandella sulfidaeris</name>
    <dbReference type="NCBI Taxonomy" id="115553"/>
    <lineage>
        <taxon>Bacteria</taxon>
        <taxon>Pseudomonadati</taxon>
        <taxon>Pseudomonadota</taxon>
        <taxon>Gammaproteobacteria</taxon>
        <taxon>Oceanospirillales</taxon>
        <taxon>Halomonadaceae</taxon>
        <taxon>Vreelandella</taxon>
    </lineage>
</organism>
<dbReference type="PROSITE" id="PS50893">
    <property type="entry name" value="ABC_TRANSPORTER_2"/>
    <property type="match status" value="1"/>
</dbReference>
<dbReference type="CDD" id="cd03224">
    <property type="entry name" value="ABC_TM1139_LivF_branched"/>
    <property type="match status" value="1"/>
</dbReference>
<keyword evidence="8" id="KW-0029">Amino-acid transport</keyword>
<dbReference type="KEGG" id="hsr:HSBAA_02790"/>
<evidence type="ECO:0000256" key="3">
    <source>
        <dbReference type="ARBA" id="ARBA00022448"/>
    </source>
</evidence>
<evidence type="ECO:0000256" key="9">
    <source>
        <dbReference type="ARBA" id="ARBA00022989"/>
    </source>
</evidence>
<dbReference type="SUPFAM" id="SSF52540">
    <property type="entry name" value="P-loop containing nucleoside triphosphate hydrolases"/>
    <property type="match status" value="1"/>
</dbReference>
<evidence type="ECO:0000313" key="14">
    <source>
        <dbReference type="Proteomes" id="UP000320231"/>
    </source>
</evidence>
<evidence type="ECO:0000256" key="6">
    <source>
        <dbReference type="ARBA" id="ARBA00022741"/>
    </source>
</evidence>
<keyword evidence="5 11" id="KW-0812">Transmembrane</keyword>
<proteinExistence type="inferred from homology"/>
<dbReference type="Gene3D" id="3.40.50.300">
    <property type="entry name" value="P-loop containing nucleotide triphosphate hydrolases"/>
    <property type="match status" value="1"/>
</dbReference>
<dbReference type="GO" id="GO:0015807">
    <property type="term" value="P:L-amino acid transport"/>
    <property type="evidence" value="ECO:0007669"/>
    <property type="project" value="TreeGrafter"/>
</dbReference>
<dbReference type="GO" id="GO:0005886">
    <property type="term" value="C:plasma membrane"/>
    <property type="evidence" value="ECO:0007669"/>
    <property type="project" value="UniProtKB-SubCell"/>
</dbReference>
<dbReference type="PROSITE" id="PS00211">
    <property type="entry name" value="ABC_TRANSPORTER_1"/>
    <property type="match status" value="1"/>
</dbReference>
<dbReference type="Pfam" id="PF02653">
    <property type="entry name" value="BPD_transp_2"/>
    <property type="match status" value="1"/>
</dbReference>
<feature type="transmembrane region" description="Helical" evidence="11">
    <location>
        <begin position="236"/>
        <end position="266"/>
    </location>
</feature>
<dbReference type="InterPro" id="IPR001851">
    <property type="entry name" value="ABC_transp_permease"/>
</dbReference>
<feature type="transmembrane region" description="Helical" evidence="11">
    <location>
        <begin position="278"/>
        <end position="296"/>
    </location>
</feature>
<feature type="transmembrane region" description="Helical" evidence="11">
    <location>
        <begin position="302"/>
        <end position="320"/>
    </location>
</feature>
<comment type="subcellular location">
    <subcellularLocation>
        <location evidence="1">Cell inner membrane</location>
        <topology evidence="1">Multi-pass membrane protein</topology>
    </subcellularLocation>
</comment>
<keyword evidence="4" id="KW-1003">Cell membrane</keyword>
<keyword evidence="6" id="KW-0547">Nucleotide-binding</keyword>
<dbReference type="InterPro" id="IPR027417">
    <property type="entry name" value="P-loop_NTPase"/>
</dbReference>
<evidence type="ECO:0000256" key="4">
    <source>
        <dbReference type="ARBA" id="ARBA00022475"/>
    </source>
</evidence>
<dbReference type="AlphaFoldDB" id="A0A455U1E5"/>
<dbReference type="GO" id="GO:0015658">
    <property type="term" value="F:branched-chain amino acid transmembrane transporter activity"/>
    <property type="evidence" value="ECO:0007669"/>
    <property type="project" value="TreeGrafter"/>
</dbReference>
<protein>
    <recommendedName>
        <fullName evidence="12">ABC transporter domain-containing protein</fullName>
    </recommendedName>
</protein>
<dbReference type="Proteomes" id="UP000320231">
    <property type="component" value="Chromosome"/>
</dbReference>
<evidence type="ECO:0000256" key="8">
    <source>
        <dbReference type="ARBA" id="ARBA00022970"/>
    </source>
</evidence>
<accession>A0A455U1E5</accession>
<dbReference type="InterPro" id="IPR003593">
    <property type="entry name" value="AAA+_ATPase"/>
</dbReference>
<evidence type="ECO:0000256" key="7">
    <source>
        <dbReference type="ARBA" id="ARBA00022840"/>
    </source>
</evidence>
<dbReference type="GO" id="GO:0005524">
    <property type="term" value="F:ATP binding"/>
    <property type="evidence" value="ECO:0007669"/>
    <property type="project" value="UniProtKB-KW"/>
</dbReference>
<dbReference type="GO" id="GO:0016887">
    <property type="term" value="F:ATP hydrolysis activity"/>
    <property type="evidence" value="ECO:0007669"/>
    <property type="project" value="InterPro"/>
</dbReference>
<dbReference type="PANTHER" id="PTHR43820">
    <property type="entry name" value="HIGH-AFFINITY BRANCHED-CHAIN AMINO ACID TRANSPORT ATP-BINDING PROTEIN LIVF"/>
    <property type="match status" value="1"/>
</dbReference>
<dbReference type="InterPro" id="IPR003439">
    <property type="entry name" value="ABC_transporter-like_ATP-bd"/>
</dbReference>
<keyword evidence="10 11" id="KW-0472">Membrane</keyword>
<dbReference type="InterPro" id="IPR017871">
    <property type="entry name" value="ABC_transporter-like_CS"/>
</dbReference>
<evidence type="ECO:0000256" key="1">
    <source>
        <dbReference type="ARBA" id="ARBA00004429"/>
    </source>
</evidence>
<keyword evidence="9 11" id="KW-1133">Transmembrane helix</keyword>
<evidence type="ECO:0000256" key="5">
    <source>
        <dbReference type="ARBA" id="ARBA00022692"/>
    </source>
</evidence>
<feature type="domain" description="ABC transporter" evidence="12">
    <location>
        <begin position="1"/>
        <end position="226"/>
    </location>
</feature>
<dbReference type="Pfam" id="PF00005">
    <property type="entry name" value="ABC_tran"/>
    <property type="match status" value="1"/>
</dbReference>
<dbReference type="EMBL" id="AP019514">
    <property type="protein sequence ID" value="BBI58973.1"/>
    <property type="molecule type" value="Genomic_DNA"/>
</dbReference>
<keyword evidence="7" id="KW-0067">ATP-binding</keyword>
<evidence type="ECO:0000259" key="12">
    <source>
        <dbReference type="PROSITE" id="PS50893"/>
    </source>
</evidence>